<name>A0A939LNF7_9CELL</name>
<keyword evidence="3" id="KW-1185">Reference proteome</keyword>
<dbReference type="InterPro" id="IPR008136">
    <property type="entry name" value="CinA_C"/>
</dbReference>
<protein>
    <submittedName>
        <fullName evidence="2">CinA family protein</fullName>
    </submittedName>
</protein>
<dbReference type="RefSeq" id="WP_208054703.1">
    <property type="nucleotide sequence ID" value="NZ_JAGEMK010000002.1"/>
</dbReference>
<evidence type="ECO:0000259" key="1">
    <source>
        <dbReference type="Pfam" id="PF02464"/>
    </source>
</evidence>
<feature type="domain" description="CinA C-terminal" evidence="1">
    <location>
        <begin position="14"/>
        <end position="158"/>
    </location>
</feature>
<evidence type="ECO:0000313" key="3">
    <source>
        <dbReference type="Proteomes" id="UP000664209"/>
    </source>
</evidence>
<organism evidence="2 3">
    <name type="scientific">Actinotalea soli</name>
    <dbReference type="NCBI Taxonomy" id="2819234"/>
    <lineage>
        <taxon>Bacteria</taxon>
        <taxon>Bacillati</taxon>
        <taxon>Actinomycetota</taxon>
        <taxon>Actinomycetes</taxon>
        <taxon>Micrococcales</taxon>
        <taxon>Cellulomonadaceae</taxon>
        <taxon>Actinotalea</taxon>
    </lineage>
</organism>
<proteinExistence type="predicted"/>
<comment type="caution">
    <text evidence="2">The sequence shown here is derived from an EMBL/GenBank/DDBJ whole genome shotgun (WGS) entry which is preliminary data.</text>
</comment>
<reference evidence="2" key="1">
    <citation type="submission" date="2021-03" db="EMBL/GenBank/DDBJ databases">
        <title>Actinotalea soli sp. nov., isolated from soil.</title>
        <authorList>
            <person name="Ping W."/>
            <person name="Zhang J."/>
        </authorList>
    </citation>
    <scope>NUCLEOTIDE SEQUENCE</scope>
    <source>
        <strain evidence="2">BY-33</strain>
    </source>
</reference>
<dbReference type="AlphaFoldDB" id="A0A939LNF7"/>
<dbReference type="InterPro" id="IPR036653">
    <property type="entry name" value="CinA-like_C"/>
</dbReference>
<dbReference type="NCBIfam" id="TIGR00199">
    <property type="entry name" value="PncC_domain"/>
    <property type="match status" value="1"/>
</dbReference>
<dbReference type="Gene3D" id="3.90.950.20">
    <property type="entry name" value="CinA-like"/>
    <property type="match status" value="1"/>
</dbReference>
<sequence length="165" mass="16720">MRRSVDENAHAAEHLASGLADGLAAHGWTVATAESLTGGTIASVLSAAPAASTWFRGSIVAYSPEVKFGLLKVPRGPVVTEACATQMASRTAELLGAEVAVAVTGVGGPEPDEGQPPGSVWFAVVSPAGTHTEKLVVEGDPPAVLAATSEHAITLLHRVARGELP</sequence>
<dbReference type="Proteomes" id="UP000664209">
    <property type="component" value="Unassembled WGS sequence"/>
</dbReference>
<accession>A0A939LNF7</accession>
<gene>
    <name evidence="2" type="ORF">J4G33_04240</name>
</gene>
<dbReference type="SUPFAM" id="SSF142433">
    <property type="entry name" value="CinA-like"/>
    <property type="match status" value="1"/>
</dbReference>
<dbReference type="EMBL" id="JAGEMK010000002">
    <property type="protein sequence ID" value="MBO1751006.1"/>
    <property type="molecule type" value="Genomic_DNA"/>
</dbReference>
<dbReference type="Pfam" id="PF02464">
    <property type="entry name" value="CinA"/>
    <property type="match status" value="1"/>
</dbReference>
<evidence type="ECO:0000313" key="2">
    <source>
        <dbReference type="EMBL" id="MBO1751006.1"/>
    </source>
</evidence>